<proteinExistence type="predicted"/>
<organism evidence="2 3">
    <name type="scientific">Actinacidiphila alni</name>
    <dbReference type="NCBI Taxonomy" id="380248"/>
    <lineage>
        <taxon>Bacteria</taxon>
        <taxon>Bacillati</taxon>
        <taxon>Actinomycetota</taxon>
        <taxon>Actinomycetes</taxon>
        <taxon>Kitasatosporales</taxon>
        <taxon>Streptomycetaceae</taxon>
        <taxon>Actinacidiphila</taxon>
    </lineage>
</organism>
<dbReference type="EMBL" id="FONG01000009">
    <property type="protein sequence ID" value="SFF16645.1"/>
    <property type="molecule type" value="Genomic_DNA"/>
</dbReference>
<dbReference type="STRING" id="380248.SAMN05216251_10952"/>
<keyword evidence="3" id="KW-1185">Reference proteome</keyword>
<dbReference type="Proteomes" id="UP000199323">
    <property type="component" value="Unassembled WGS sequence"/>
</dbReference>
<accession>A0A1I2GGB6</accession>
<sequence length="250" mass="25696">MDRLARTVREQVALGRLLPLGAPDDDAWITERATVRALRWTTAGLSGVRLGEVSLALTQSGGDVPDTAPVGALPHLPVRIEASFEAAPDEPLPLVADRLRDVLWTTARDGLGIAVSAVDLQVTGLLDGDDSDGTELPPGDPGAEVEPYDPDGPVVVGVRKLSDAVAAAALSVPGVVRLSTRPVGLGSGVRIKDSEDPDDEPGRRVQVQIAVSPGHRPLEVVRAVAAAVTAAASPDAPGPVRTAVVVTDAG</sequence>
<evidence type="ECO:0008006" key="4">
    <source>
        <dbReference type="Google" id="ProtNLM"/>
    </source>
</evidence>
<gene>
    <name evidence="2" type="ORF">SAMN05216251_10952</name>
</gene>
<name>A0A1I2GGB6_9ACTN</name>
<dbReference type="AlphaFoldDB" id="A0A1I2GGB6"/>
<feature type="region of interest" description="Disordered" evidence="1">
    <location>
        <begin position="126"/>
        <end position="149"/>
    </location>
</feature>
<evidence type="ECO:0000313" key="2">
    <source>
        <dbReference type="EMBL" id="SFF16645.1"/>
    </source>
</evidence>
<evidence type="ECO:0000313" key="3">
    <source>
        <dbReference type="Proteomes" id="UP000199323"/>
    </source>
</evidence>
<reference evidence="2 3" key="1">
    <citation type="submission" date="2016-10" db="EMBL/GenBank/DDBJ databases">
        <authorList>
            <person name="de Groot N.N."/>
        </authorList>
    </citation>
    <scope>NUCLEOTIDE SEQUENCE [LARGE SCALE GENOMIC DNA]</scope>
    <source>
        <strain evidence="2 3">CGMCC 4.3510</strain>
    </source>
</reference>
<evidence type="ECO:0000256" key="1">
    <source>
        <dbReference type="SAM" id="MobiDB-lite"/>
    </source>
</evidence>
<protein>
    <recommendedName>
        <fullName evidence="4">Nucleopolyhedrovirus P10 family protein</fullName>
    </recommendedName>
</protein>